<dbReference type="InterPro" id="IPR015330">
    <property type="entry name" value="DNA_primase/pol_bifunc_N"/>
</dbReference>
<dbReference type="SMART" id="SM00943">
    <property type="entry name" value="Prim-Pol"/>
    <property type="match status" value="1"/>
</dbReference>
<proteinExistence type="predicted"/>
<dbReference type="RefSeq" id="WP_121657615.1">
    <property type="nucleotide sequence ID" value="NZ_JBQDRQ010000034.1"/>
</dbReference>
<evidence type="ECO:0000313" key="3">
    <source>
        <dbReference type="Proteomes" id="UP000275395"/>
    </source>
</evidence>
<evidence type="ECO:0000259" key="1">
    <source>
        <dbReference type="SMART" id="SM00943"/>
    </source>
</evidence>
<comment type="caution">
    <text evidence="2">The sequence shown here is derived from an EMBL/GenBank/DDBJ whole genome shotgun (WGS) entry which is preliminary data.</text>
</comment>
<protein>
    <submittedName>
        <fullName evidence="2">DNA primase</fullName>
    </submittedName>
</protein>
<evidence type="ECO:0000313" key="2">
    <source>
        <dbReference type="EMBL" id="RLP68772.1"/>
    </source>
</evidence>
<feature type="domain" description="DNA primase/polymerase bifunctional N-terminal" evidence="1">
    <location>
        <begin position="23"/>
        <end position="186"/>
    </location>
</feature>
<name>A0A3L6ZP10_9MICO</name>
<sequence length="295" mass="31602">MTITDPATWPMPTRLPRELGEAAVAYAAAGIPVFPCAPGQKRPLTEHGFQDATIDPARIAAWWGRYPDANIGVPTGTMIDVLDVDVHAAGTGYPILRTLQREGLIGWWGQAVRSPSGGLHLYYPTDPEQARGSWSRGRAHVDFRGTGGYIIAPPSTITTGHGDRRYEVIARGRRPRPVDADAIRELLTPQPGRTLRPVDPATLREGTVEQLAAWVAALPEGNRNAGLFWAACRLGEAGMPELDTFGALEPAASAAGLEAREIAATIRSAHRATTITGLPDDPVAQTVRSLFGIGR</sequence>
<reference evidence="2 3" key="1">
    <citation type="submission" date="2018-10" db="EMBL/GenBank/DDBJ databases">
        <authorList>
            <person name="Li J."/>
        </authorList>
    </citation>
    <scope>NUCLEOTIDE SEQUENCE [LARGE SCALE GENOMIC DNA]</scope>
    <source>
        <strain evidence="2 3">JCM 30549</strain>
    </source>
</reference>
<dbReference type="AlphaFoldDB" id="A0A3L6ZP10"/>
<organism evidence="2 3">
    <name type="scientific">Mycetocola reblochoni</name>
    <dbReference type="NCBI Taxonomy" id="331618"/>
    <lineage>
        <taxon>Bacteria</taxon>
        <taxon>Bacillati</taxon>
        <taxon>Actinomycetota</taxon>
        <taxon>Actinomycetes</taxon>
        <taxon>Micrococcales</taxon>
        <taxon>Microbacteriaceae</taxon>
        <taxon>Mycetocola</taxon>
    </lineage>
</organism>
<accession>A0A3L6ZP10</accession>
<dbReference type="EMBL" id="RCUW01000007">
    <property type="protein sequence ID" value="RLP68772.1"/>
    <property type="molecule type" value="Genomic_DNA"/>
</dbReference>
<dbReference type="Proteomes" id="UP000275395">
    <property type="component" value="Unassembled WGS sequence"/>
</dbReference>
<dbReference type="Pfam" id="PF09250">
    <property type="entry name" value="Prim-Pol"/>
    <property type="match status" value="1"/>
</dbReference>
<gene>
    <name evidence="2" type="ORF">D9V30_09445</name>
</gene>
<dbReference type="CDD" id="cd04859">
    <property type="entry name" value="Prim_Pol"/>
    <property type="match status" value="1"/>
</dbReference>
<dbReference type="SUPFAM" id="SSF56747">
    <property type="entry name" value="Prim-pol domain"/>
    <property type="match status" value="1"/>
</dbReference>